<evidence type="ECO:0000313" key="2">
    <source>
        <dbReference type="Proteomes" id="UP001057134"/>
    </source>
</evidence>
<proteinExistence type="predicted"/>
<sequence>MYIADFTAAMTDGGELIIIGPGLKRFGEQDSVDRIIRKYGYAGTSRVLEQWRENEDLQDSTHATVHLIHGDKALSSG</sequence>
<dbReference type="Gene3D" id="3.90.226.30">
    <property type="match status" value="1"/>
</dbReference>
<dbReference type="InterPro" id="IPR043166">
    <property type="entry name" value="LarA-like_C"/>
</dbReference>
<reference evidence="1" key="1">
    <citation type="submission" date="2018-02" db="EMBL/GenBank/DDBJ databases">
        <authorList>
            <person name="Kim S.-K."/>
            <person name="Jung H.-I."/>
            <person name="Lee S.-W."/>
        </authorList>
    </citation>
    <scope>NUCLEOTIDE SEQUENCE</scope>
    <source>
        <strain evidence="1">SK3146</strain>
    </source>
</reference>
<organism evidence="1 2">
    <name type="scientific">Paenibacillus konkukensis</name>
    <dbReference type="NCBI Taxonomy" id="2020716"/>
    <lineage>
        <taxon>Bacteria</taxon>
        <taxon>Bacillati</taxon>
        <taxon>Bacillota</taxon>
        <taxon>Bacilli</taxon>
        <taxon>Bacillales</taxon>
        <taxon>Paenibacillaceae</taxon>
        <taxon>Paenibacillus</taxon>
    </lineage>
</organism>
<dbReference type="RefSeq" id="WP_249863172.1">
    <property type="nucleotide sequence ID" value="NZ_CP027059.1"/>
</dbReference>
<accession>A0ABY4RH48</accession>
<keyword evidence="2" id="KW-1185">Reference proteome</keyword>
<protein>
    <submittedName>
        <fullName evidence="1">Uncharacterized protein</fullName>
    </submittedName>
</protein>
<gene>
    <name evidence="1" type="ORF">SK3146_00049</name>
</gene>
<dbReference type="EMBL" id="CP027059">
    <property type="protein sequence ID" value="UQZ80893.1"/>
    <property type="molecule type" value="Genomic_DNA"/>
</dbReference>
<evidence type="ECO:0000313" key="1">
    <source>
        <dbReference type="EMBL" id="UQZ80893.1"/>
    </source>
</evidence>
<reference evidence="1" key="2">
    <citation type="journal article" date="2021" name="J Anim Sci Technol">
        <title>Complete genome sequence of Paenibacillus konkukensis sp. nov. SK3146 as a potential probiotic strain.</title>
        <authorList>
            <person name="Jung H.I."/>
            <person name="Park S."/>
            <person name="Niu K.M."/>
            <person name="Lee S.W."/>
            <person name="Kothari D."/>
            <person name="Yi K.J."/>
            <person name="Kim S.K."/>
        </authorList>
    </citation>
    <scope>NUCLEOTIDE SEQUENCE</scope>
    <source>
        <strain evidence="1">SK3146</strain>
    </source>
</reference>
<dbReference type="Proteomes" id="UP001057134">
    <property type="component" value="Chromosome"/>
</dbReference>
<name>A0ABY4RH48_9BACL</name>